<name>A0A5B9QES5_9BACT</name>
<dbReference type="InterPro" id="IPR036890">
    <property type="entry name" value="HATPase_C_sf"/>
</dbReference>
<feature type="region of interest" description="Disordered" evidence="4">
    <location>
        <begin position="134"/>
        <end position="153"/>
    </location>
</feature>
<dbReference type="Proteomes" id="UP000323917">
    <property type="component" value="Chromosome"/>
</dbReference>
<feature type="domain" description="Histidine kinase" evidence="6">
    <location>
        <begin position="238"/>
        <end position="438"/>
    </location>
</feature>
<evidence type="ECO:0000256" key="2">
    <source>
        <dbReference type="ARBA" id="ARBA00012438"/>
    </source>
</evidence>
<evidence type="ECO:0000256" key="1">
    <source>
        <dbReference type="ARBA" id="ARBA00000085"/>
    </source>
</evidence>
<sequence length="445" mass="49122">MEKPAMRWQPWLVTASLTLSLAALGWWQHHEYLQESKLIRETLRRESHAVMNALVGGFQAHRRRGNYFADQIAGLLQGIVRSDDILAIGVATEEGQLCLSAGKTKLLSTVSLTDAGDYWDAAGFRLVERFELPPPHEQARGGRGGGRGPPADAFGPEEFESPLSADGNFTAVLILDRSQVDARCRDAAWLRGSVAAASGLLLLGLSLAWWKTVQMAGRARLLEIESRHLRDLSQAAAGLAHETRNPLGLIRGWAQRLAQSGGQSSQQQDQVEAIVEECDRVTARINQFLAFARPTEPKLVRVYVKELIDELAILLEPDLSEKKLTLDCQSLELINPICADREMLRQALFNLVQNAIHASPVQETIEIRMRIRQNGKCRIEVVNRGSAIPDKVVKSLFTPYFTTRSDGTGLGLAIVQHIASMHGWEASYSPRSSGGSIFWLDGIHG</sequence>
<dbReference type="PANTHER" id="PTHR43547:SF2">
    <property type="entry name" value="HYBRID SIGNAL TRANSDUCTION HISTIDINE KINASE C"/>
    <property type="match status" value="1"/>
</dbReference>
<dbReference type="SMART" id="SM00387">
    <property type="entry name" value="HATPase_c"/>
    <property type="match status" value="1"/>
</dbReference>
<dbReference type="Pfam" id="PF02518">
    <property type="entry name" value="HATPase_c"/>
    <property type="match status" value="1"/>
</dbReference>
<dbReference type="GO" id="GO:0000155">
    <property type="term" value="F:phosphorelay sensor kinase activity"/>
    <property type="evidence" value="ECO:0007669"/>
    <property type="project" value="InterPro"/>
</dbReference>
<dbReference type="PANTHER" id="PTHR43547">
    <property type="entry name" value="TWO-COMPONENT HISTIDINE KINASE"/>
    <property type="match status" value="1"/>
</dbReference>
<keyword evidence="3" id="KW-0597">Phosphoprotein</keyword>
<dbReference type="InterPro" id="IPR003661">
    <property type="entry name" value="HisK_dim/P_dom"/>
</dbReference>
<accession>A0A5B9QES5</accession>
<evidence type="ECO:0000256" key="3">
    <source>
        <dbReference type="ARBA" id="ARBA00022553"/>
    </source>
</evidence>
<evidence type="ECO:0000256" key="5">
    <source>
        <dbReference type="SAM" id="Phobius"/>
    </source>
</evidence>
<evidence type="ECO:0000313" key="8">
    <source>
        <dbReference type="Proteomes" id="UP000323917"/>
    </source>
</evidence>
<proteinExistence type="predicted"/>
<dbReference type="PRINTS" id="PR00344">
    <property type="entry name" value="BCTRLSENSOR"/>
</dbReference>
<dbReference type="InterPro" id="IPR036097">
    <property type="entry name" value="HisK_dim/P_sf"/>
</dbReference>
<dbReference type="AlphaFoldDB" id="A0A5B9QES5"/>
<dbReference type="Gene3D" id="1.10.287.130">
    <property type="match status" value="1"/>
</dbReference>
<dbReference type="EC" id="2.7.13.3" evidence="2"/>
<dbReference type="SUPFAM" id="SSF47384">
    <property type="entry name" value="Homodimeric domain of signal transducing histidine kinase"/>
    <property type="match status" value="1"/>
</dbReference>
<comment type="catalytic activity">
    <reaction evidence="1">
        <text>ATP + protein L-histidine = ADP + protein N-phospho-L-histidine.</text>
        <dbReference type="EC" id="2.7.13.3"/>
    </reaction>
</comment>
<dbReference type="OrthoDB" id="9815750at2"/>
<dbReference type="EMBL" id="CP042913">
    <property type="protein sequence ID" value="QEG36105.1"/>
    <property type="molecule type" value="Genomic_DNA"/>
</dbReference>
<dbReference type="KEGG" id="bgok:Pr1d_34140"/>
<keyword evidence="5" id="KW-0812">Transmembrane</keyword>
<evidence type="ECO:0000259" key="6">
    <source>
        <dbReference type="PROSITE" id="PS50109"/>
    </source>
</evidence>
<keyword evidence="8" id="KW-1185">Reference proteome</keyword>
<dbReference type="Pfam" id="PF00512">
    <property type="entry name" value="HisKA"/>
    <property type="match status" value="1"/>
</dbReference>
<protein>
    <recommendedName>
        <fullName evidence="2">histidine kinase</fullName>
        <ecNumber evidence="2">2.7.13.3</ecNumber>
    </recommendedName>
</protein>
<dbReference type="PROSITE" id="PS50109">
    <property type="entry name" value="HIS_KIN"/>
    <property type="match status" value="1"/>
</dbReference>
<organism evidence="7 8">
    <name type="scientific">Bythopirellula goksoeyrii</name>
    <dbReference type="NCBI Taxonomy" id="1400387"/>
    <lineage>
        <taxon>Bacteria</taxon>
        <taxon>Pseudomonadati</taxon>
        <taxon>Planctomycetota</taxon>
        <taxon>Planctomycetia</taxon>
        <taxon>Pirellulales</taxon>
        <taxon>Lacipirellulaceae</taxon>
        <taxon>Bythopirellula</taxon>
    </lineage>
</organism>
<reference evidence="7 8" key="1">
    <citation type="submission" date="2019-08" db="EMBL/GenBank/DDBJ databases">
        <title>Deep-cultivation of Planctomycetes and their phenomic and genomic characterization uncovers novel biology.</title>
        <authorList>
            <person name="Wiegand S."/>
            <person name="Jogler M."/>
            <person name="Boedeker C."/>
            <person name="Pinto D."/>
            <person name="Vollmers J."/>
            <person name="Rivas-Marin E."/>
            <person name="Kohn T."/>
            <person name="Peeters S.H."/>
            <person name="Heuer A."/>
            <person name="Rast P."/>
            <person name="Oberbeckmann S."/>
            <person name="Bunk B."/>
            <person name="Jeske O."/>
            <person name="Meyerdierks A."/>
            <person name="Storesund J.E."/>
            <person name="Kallscheuer N."/>
            <person name="Luecker S."/>
            <person name="Lage O.M."/>
            <person name="Pohl T."/>
            <person name="Merkel B.J."/>
            <person name="Hornburger P."/>
            <person name="Mueller R.-W."/>
            <person name="Bruemmer F."/>
            <person name="Labrenz M."/>
            <person name="Spormann A.M."/>
            <person name="Op den Camp H."/>
            <person name="Overmann J."/>
            <person name="Amann R."/>
            <person name="Jetten M.S.M."/>
            <person name="Mascher T."/>
            <person name="Medema M.H."/>
            <person name="Devos D.P."/>
            <person name="Kaster A.-K."/>
            <person name="Ovreas L."/>
            <person name="Rohde M."/>
            <person name="Galperin M.Y."/>
            <person name="Jogler C."/>
        </authorList>
    </citation>
    <scope>NUCLEOTIDE SEQUENCE [LARGE SCALE GENOMIC DNA]</scope>
    <source>
        <strain evidence="7 8">Pr1d</strain>
    </source>
</reference>
<dbReference type="InterPro" id="IPR004358">
    <property type="entry name" value="Sig_transdc_His_kin-like_C"/>
</dbReference>
<dbReference type="InterPro" id="IPR003594">
    <property type="entry name" value="HATPase_dom"/>
</dbReference>
<keyword evidence="5" id="KW-1133">Transmembrane helix</keyword>
<dbReference type="InterPro" id="IPR005467">
    <property type="entry name" value="His_kinase_dom"/>
</dbReference>
<dbReference type="SMART" id="SM00388">
    <property type="entry name" value="HisKA"/>
    <property type="match status" value="1"/>
</dbReference>
<keyword evidence="5" id="KW-0472">Membrane</keyword>
<keyword evidence="7" id="KW-0808">Transferase</keyword>
<dbReference type="Gene3D" id="3.30.565.10">
    <property type="entry name" value="Histidine kinase-like ATPase, C-terminal domain"/>
    <property type="match status" value="1"/>
</dbReference>
<gene>
    <name evidence="7" type="primary">zraS_6</name>
    <name evidence="7" type="ORF">Pr1d_34140</name>
</gene>
<dbReference type="SUPFAM" id="SSF55874">
    <property type="entry name" value="ATPase domain of HSP90 chaperone/DNA topoisomerase II/histidine kinase"/>
    <property type="match status" value="1"/>
</dbReference>
<dbReference type="CDD" id="cd00082">
    <property type="entry name" value="HisKA"/>
    <property type="match status" value="1"/>
</dbReference>
<evidence type="ECO:0000313" key="7">
    <source>
        <dbReference type="EMBL" id="QEG36105.1"/>
    </source>
</evidence>
<feature type="transmembrane region" description="Helical" evidence="5">
    <location>
        <begin position="188"/>
        <end position="210"/>
    </location>
</feature>
<evidence type="ECO:0000256" key="4">
    <source>
        <dbReference type="SAM" id="MobiDB-lite"/>
    </source>
</evidence>